<dbReference type="EC" id="4.2.1.96" evidence="3"/>
<evidence type="ECO:0000313" key="5">
    <source>
        <dbReference type="EMBL" id="AUG32881.1"/>
    </source>
</evidence>
<gene>
    <name evidence="5" type="ORF">PLO_911</name>
</gene>
<dbReference type="Gene3D" id="3.30.1360.20">
    <property type="entry name" value="Transcriptional coactivator/pterin dehydratase"/>
    <property type="match status" value="1"/>
</dbReference>
<reference evidence="5" key="1">
    <citation type="submission" date="2017-10" db="EMBL/GenBank/DDBJ databases">
        <title>Paulinella longichromatophora chromatophore genome.</title>
        <authorList>
            <person name="Lhee D."/>
            <person name="Yoon H.S."/>
        </authorList>
    </citation>
    <scope>NUCLEOTIDE SEQUENCE</scope>
</reference>
<dbReference type="AlphaFoldDB" id="A0A2H4ZQU4"/>
<keyword evidence="5" id="KW-0934">Plastid</keyword>
<dbReference type="GO" id="GO:0006729">
    <property type="term" value="P:tetrahydrobiopterin biosynthetic process"/>
    <property type="evidence" value="ECO:0007669"/>
    <property type="project" value="InterPro"/>
</dbReference>
<organism evidence="5">
    <name type="scientific">Paulinella longichromatophora</name>
    <dbReference type="NCBI Taxonomy" id="1708747"/>
    <lineage>
        <taxon>Eukaryota</taxon>
        <taxon>Sar</taxon>
        <taxon>Rhizaria</taxon>
        <taxon>Cercozoa</taxon>
        <taxon>Imbricatea</taxon>
        <taxon>Silicofilosea</taxon>
        <taxon>Euglyphida</taxon>
        <taxon>Paulinellidae</taxon>
        <taxon>Paulinella</taxon>
    </lineage>
</organism>
<comment type="catalytic activity">
    <reaction evidence="1">
        <text>(4aS,6R)-4a-hydroxy-L-erythro-5,6,7,8-tetrahydrobiopterin = (6R)-L-erythro-6,7-dihydrobiopterin + H2O</text>
        <dbReference type="Rhea" id="RHEA:11920"/>
        <dbReference type="ChEBI" id="CHEBI:15377"/>
        <dbReference type="ChEBI" id="CHEBI:15642"/>
        <dbReference type="ChEBI" id="CHEBI:43120"/>
        <dbReference type="EC" id="4.2.1.96"/>
    </reaction>
</comment>
<keyword evidence="4" id="KW-0456">Lyase</keyword>
<accession>A0A2H4ZQU4</accession>
<dbReference type="EMBL" id="MG264610">
    <property type="protein sequence ID" value="AUG32881.1"/>
    <property type="molecule type" value="Genomic_DNA"/>
</dbReference>
<name>A0A2H4ZQU4_9EUKA</name>
<dbReference type="GO" id="GO:0008124">
    <property type="term" value="F:4-alpha-hydroxytetrahydrobiopterin dehydratase activity"/>
    <property type="evidence" value="ECO:0007669"/>
    <property type="project" value="UniProtKB-EC"/>
</dbReference>
<evidence type="ECO:0000256" key="2">
    <source>
        <dbReference type="ARBA" id="ARBA00006472"/>
    </source>
</evidence>
<evidence type="ECO:0000256" key="3">
    <source>
        <dbReference type="ARBA" id="ARBA00013252"/>
    </source>
</evidence>
<geneLocation type="plastid" evidence="5"/>
<proteinExistence type="inferred from homology"/>
<protein>
    <recommendedName>
        <fullName evidence="3">4a-hydroxytetrahydrobiopterin dehydratase</fullName>
        <ecNumber evidence="3">4.2.1.96</ecNumber>
    </recommendedName>
</protein>
<comment type="similarity">
    <text evidence="2">Belongs to the pterin-4-alpha-carbinolamine dehydratase family.</text>
</comment>
<dbReference type="SUPFAM" id="SSF55248">
    <property type="entry name" value="PCD-like"/>
    <property type="match status" value="1"/>
</dbReference>
<dbReference type="InterPro" id="IPR001533">
    <property type="entry name" value="Pterin_deHydtase"/>
</dbReference>
<dbReference type="Pfam" id="PF01329">
    <property type="entry name" value="Pterin_4a"/>
    <property type="match status" value="1"/>
</dbReference>
<dbReference type="InterPro" id="IPR036428">
    <property type="entry name" value="PCD_sf"/>
</dbReference>
<sequence>MNQPWTERQRPERLERRIEFTGYQDTRDFLEKLNILSRNAERFPDISFGRTYVNLTLHIKDNSSNLDSLDHTFAKQVDELL</sequence>
<evidence type="ECO:0000256" key="1">
    <source>
        <dbReference type="ARBA" id="ARBA00001554"/>
    </source>
</evidence>
<evidence type="ECO:0000256" key="4">
    <source>
        <dbReference type="ARBA" id="ARBA00023239"/>
    </source>
</evidence>